<dbReference type="EMBL" id="AILW01000001">
    <property type="protein sequence ID" value="EJF84895.1"/>
    <property type="molecule type" value="Genomic_DNA"/>
</dbReference>
<accession>A0ABN0GMP0</accession>
<gene>
    <name evidence="2" type="ORF">MCU_00003</name>
</gene>
<dbReference type="RefSeq" id="WP_005773082.1">
    <property type="nucleotide sequence ID" value="NZ_JH725139.1"/>
</dbReference>
<protein>
    <recommendedName>
        <fullName evidence="1">Abortive infection protein-like C-terminal domain-containing protein</fullName>
    </recommendedName>
</protein>
<evidence type="ECO:0000259" key="1">
    <source>
        <dbReference type="Pfam" id="PF14355"/>
    </source>
</evidence>
<organism evidence="2 3">
    <name type="scientific">Bartonella elizabethae Re6043vi</name>
    <dbReference type="NCBI Taxonomy" id="1094554"/>
    <lineage>
        <taxon>Bacteria</taxon>
        <taxon>Pseudomonadati</taxon>
        <taxon>Pseudomonadota</taxon>
        <taxon>Alphaproteobacteria</taxon>
        <taxon>Hyphomicrobiales</taxon>
        <taxon>Bartonellaceae</taxon>
        <taxon>Bartonella</taxon>
    </lineage>
</organism>
<dbReference type="Pfam" id="PF14355">
    <property type="entry name" value="Abi_C"/>
    <property type="match status" value="1"/>
</dbReference>
<proteinExistence type="predicted"/>
<sequence>MQLSSPQKISQKNKIPPAIIGLLPQIFANYYTIKELDHLFFKLSAPNETEGDSKAFRTKKRLQAINMQCDEPLEILGNLLGDFMDNESHKSNSFSFDNRSEDQSKILETLKKDGLQYHRGGYIIKAENSSTQGLQKAGLISIETLQKEIAKNGLSAIETEIKRALEQIEKDPRGAVVRAANLLEASCKAYLDHHAISYKETAVTLRSLWDKVVENAQIHPEDMKKKNWNDLDPNDLQMIASGLYQVVKGTMNLRNKKGAAHGRSEENFRKINLKPRHARLAVNAAHTLSVYILELR</sequence>
<dbReference type="InterPro" id="IPR026001">
    <property type="entry name" value="Abi-like_C"/>
</dbReference>
<reference evidence="2 3" key="1">
    <citation type="submission" date="2012-03" db="EMBL/GenBank/DDBJ databases">
        <title>The Genome Sequence of Bartonella elizabethae Re6043vi.</title>
        <authorList>
            <consortium name="The Broad Institute Genome Sequencing Platform"/>
            <consortium name="The Broad Institute Genome Sequencing Center for Infectious Disease"/>
            <person name="Feldgarden M."/>
            <person name="Kirby J."/>
            <person name="Kosoy M."/>
            <person name="Birtles R."/>
            <person name="Probert W.S."/>
            <person name="Chiaraviglio L."/>
            <person name="Young S.K."/>
            <person name="Zeng Q."/>
            <person name="Gargeya S."/>
            <person name="Fitzgerald M."/>
            <person name="Haas B."/>
            <person name="Abouelleil A."/>
            <person name="Alvarado L."/>
            <person name="Arachchi H.M."/>
            <person name="Berlin A."/>
            <person name="Chapman S.B."/>
            <person name="Gearin G."/>
            <person name="Goldberg J."/>
            <person name="Griggs A."/>
            <person name="Gujja S."/>
            <person name="Hansen M."/>
            <person name="Heiman D."/>
            <person name="Howarth C."/>
            <person name="Larimer J."/>
            <person name="Lui A."/>
            <person name="MacDonald P.J.P."/>
            <person name="McCowen C."/>
            <person name="Montmayeur A."/>
            <person name="Murphy C."/>
            <person name="Neiman D."/>
            <person name="Pearson M."/>
            <person name="Priest M."/>
            <person name="Roberts A."/>
            <person name="Saif S."/>
            <person name="Shea T."/>
            <person name="Sisk P."/>
            <person name="Stolte C."/>
            <person name="Sykes S."/>
            <person name="Wortman J."/>
            <person name="Nusbaum C."/>
            <person name="Birren B."/>
        </authorList>
    </citation>
    <scope>NUCLEOTIDE SEQUENCE [LARGE SCALE GENOMIC DNA]</scope>
    <source>
        <strain evidence="2 3">Re6043vi</strain>
    </source>
</reference>
<evidence type="ECO:0000313" key="3">
    <source>
        <dbReference type="Proteomes" id="UP000008942"/>
    </source>
</evidence>
<feature type="domain" description="Abortive infection protein-like C-terminal" evidence="1">
    <location>
        <begin position="229"/>
        <end position="294"/>
    </location>
</feature>
<evidence type="ECO:0000313" key="2">
    <source>
        <dbReference type="EMBL" id="EJF84895.1"/>
    </source>
</evidence>
<comment type="caution">
    <text evidence="2">The sequence shown here is derived from an EMBL/GenBank/DDBJ whole genome shotgun (WGS) entry which is preliminary data.</text>
</comment>
<dbReference type="Proteomes" id="UP000008942">
    <property type="component" value="Unassembled WGS sequence"/>
</dbReference>
<name>A0ABN0GMP0_BAREL</name>
<keyword evidence="3" id="KW-1185">Reference proteome</keyword>